<proteinExistence type="predicted"/>
<dbReference type="eggNOG" id="KOG2198">
    <property type="taxonomic scope" value="Eukaryota"/>
</dbReference>
<evidence type="ECO:0000313" key="5">
    <source>
        <dbReference type="EnsemblMetazoa" id="tetur14g01180.1"/>
    </source>
</evidence>
<reference evidence="5" key="2">
    <citation type="submission" date="2015-06" db="UniProtKB">
        <authorList>
            <consortium name="EnsemblMetazoa"/>
        </authorList>
    </citation>
    <scope>IDENTIFICATION</scope>
</reference>
<organism evidence="5 6">
    <name type="scientific">Tetranychus urticae</name>
    <name type="common">Two-spotted spider mite</name>
    <dbReference type="NCBI Taxonomy" id="32264"/>
    <lineage>
        <taxon>Eukaryota</taxon>
        <taxon>Metazoa</taxon>
        <taxon>Ecdysozoa</taxon>
        <taxon>Arthropoda</taxon>
        <taxon>Chelicerata</taxon>
        <taxon>Arachnida</taxon>
        <taxon>Acari</taxon>
        <taxon>Acariformes</taxon>
        <taxon>Trombidiformes</taxon>
        <taxon>Prostigmata</taxon>
        <taxon>Eleutherengona</taxon>
        <taxon>Raphignathae</taxon>
        <taxon>Tetranychoidea</taxon>
        <taxon>Tetranychidae</taxon>
        <taxon>Tetranychus</taxon>
    </lineage>
</organism>
<dbReference type="PANTHER" id="PTHR22808">
    <property type="entry name" value="NCL1 YEAST -RELATED NOL1/NOP2/FMU SUN DOMAIN-CONTAINING"/>
    <property type="match status" value="1"/>
</dbReference>
<keyword evidence="6" id="KW-1185">Reference proteome</keyword>
<protein>
    <submittedName>
        <fullName evidence="5">Uncharacterized protein</fullName>
    </submittedName>
</protein>
<name>T1KL51_TETUR</name>
<dbReference type="InterPro" id="IPR029063">
    <property type="entry name" value="SAM-dependent_MTases_sf"/>
</dbReference>
<evidence type="ECO:0000259" key="4">
    <source>
        <dbReference type="Pfam" id="PF25378"/>
    </source>
</evidence>
<accession>T1KL51</accession>
<dbReference type="InterPro" id="IPR018314">
    <property type="entry name" value="RsmB/NOL1/NOP2-like_CS"/>
</dbReference>
<feature type="domain" description="SAM-dependent methyltransferase RsmB-F/NOP2-type catalytic core" evidence="2">
    <location>
        <begin position="264"/>
        <end position="295"/>
    </location>
</feature>
<evidence type="ECO:0000259" key="2">
    <source>
        <dbReference type="Pfam" id="PF01189"/>
    </source>
</evidence>
<dbReference type="GO" id="GO:0005634">
    <property type="term" value="C:nucleus"/>
    <property type="evidence" value="ECO:0007669"/>
    <property type="project" value="TreeGrafter"/>
</dbReference>
<dbReference type="EMBL" id="CAEY01000209">
    <property type="status" value="NOT_ANNOTATED_CDS"/>
    <property type="molecule type" value="Genomic_DNA"/>
</dbReference>
<dbReference type="AlphaFoldDB" id="T1KL51"/>
<dbReference type="Pfam" id="PF25378">
    <property type="entry name" value="PUA_NSUN2"/>
    <property type="match status" value="1"/>
</dbReference>
<evidence type="ECO:0000313" key="6">
    <source>
        <dbReference type="Proteomes" id="UP000015104"/>
    </source>
</evidence>
<dbReference type="Gene3D" id="3.40.50.150">
    <property type="entry name" value="Vaccinia Virus protein VP39"/>
    <property type="match status" value="1"/>
</dbReference>
<feature type="domain" description="RNA cytosine-C(5)-methyltransferase NSUN2-like pre-PUA" evidence="3">
    <location>
        <begin position="410"/>
        <end position="490"/>
    </location>
</feature>
<dbReference type="InterPro" id="IPR057286">
    <property type="entry name" value="PUA_NSUN2"/>
</dbReference>
<evidence type="ECO:0000256" key="1">
    <source>
        <dbReference type="SAM" id="MobiDB-lite"/>
    </source>
</evidence>
<dbReference type="GO" id="GO:0030488">
    <property type="term" value="P:tRNA methylation"/>
    <property type="evidence" value="ECO:0007669"/>
    <property type="project" value="TreeGrafter"/>
</dbReference>
<dbReference type="Pfam" id="PF01189">
    <property type="entry name" value="Methyltr_RsmB-F"/>
    <property type="match status" value="1"/>
</dbReference>
<sequence>MFKPKSTAAAVNLNIDSHCQLNTVQPFFGIGSWVKHDVATTAVPSTTTLANFKLIHPNYLLAIANHADTGWLANLIFTGSVDYSSPEYQSDYYDESLNEPTFTPKLTSSSTSSYQGKGRKVLKCRTSDGRQLNDGQCNQKLADKRLTMTSLAGKAINWAEEKWSQGVREWNIDEFPSSSTEKSKPFGARSGRSSDYPSSPSPQGSSSDDDPESTCDQLGVSYSDKGELLAKYEDKYQVLFSPDYNYREAFDKIDVKTKHNLTDGNRTRMKFDRILCDAPCTGDGTIRKNVDVWTKWTISNGNNFHGIQSRIGRRCLESLAKDEEAVVASLLNQCEGGVELVDVSESLPGLKYSPGIDTWVVMQKDMKILNSCQEVEEITEHKSMTDASRIKTDPPAKRARRFRGLREDPFYFFTEESEEWIAIKKFFKISDKFPVNQLFARSKGAKRNIYFVTSSFINAGVRLFCRADDKVCDVGYRITQEGLSSLFPYLDKENMVTLNATELALIITQEMTRYEQLEESTRLKLSTLPSGCIVAIYCENLTSKCPNRGTINHEMVVPLCIWKGKNTVRPFVSKSERIHFLRICGGDTKKLGALKFANLGN</sequence>
<dbReference type="Pfam" id="PF25376">
    <property type="entry name" value="Pre-PUA_NSUN2"/>
    <property type="match status" value="1"/>
</dbReference>
<dbReference type="InterPro" id="IPR057285">
    <property type="entry name" value="Pre-PUA_NSUN2"/>
</dbReference>
<dbReference type="InterPro" id="IPR049560">
    <property type="entry name" value="MeTrfase_RsmB-F_NOP2_cat"/>
</dbReference>
<dbReference type="PROSITE" id="PS01153">
    <property type="entry name" value="NOL1_NOP2_SUN"/>
    <property type="match status" value="1"/>
</dbReference>
<dbReference type="EnsemblMetazoa" id="tetur14g01180.1">
    <property type="protein sequence ID" value="tetur14g01180.1"/>
    <property type="gene ID" value="tetur14g01180"/>
</dbReference>
<dbReference type="Proteomes" id="UP000015104">
    <property type="component" value="Unassembled WGS sequence"/>
</dbReference>
<dbReference type="PANTHER" id="PTHR22808:SF1">
    <property type="entry name" value="RNA CYTOSINE-C(5)-METHYLTRANSFERASE NSUN2-RELATED"/>
    <property type="match status" value="1"/>
</dbReference>
<dbReference type="HOGENOM" id="CLU_786032_0_0_1"/>
<dbReference type="GO" id="GO:0000049">
    <property type="term" value="F:tRNA binding"/>
    <property type="evidence" value="ECO:0007669"/>
    <property type="project" value="TreeGrafter"/>
</dbReference>
<dbReference type="SUPFAM" id="SSF53335">
    <property type="entry name" value="S-adenosyl-L-methionine-dependent methyltransferases"/>
    <property type="match status" value="1"/>
</dbReference>
<feature type="compositionally biased region" description="Low complexity" evidence="1">
    <location>
        <begin position="190"/>
        <end position="206"/>
    </location>
</feature>
<feature type="domain" description="RNA cytosine-C(5)-methyltransferase NSUN2-like PUA" evidence="4">
    <location>
        <begin position="496"/>
        <end position="585"/>
    </location>
</feature>
<dbReference type="InterPro" id="IPR023267">
    <property type="entry name" value="RCMT"/>
</dbReference>
<reference evidence="6" key="1">
    <citation type="submission" date="2011-08" db="EMBL/GenBank/DDBJ databases">
        <authorList>
            <person name="Rombauts S."/>
        </authorList>
    </citation>
    <scope>NUCLEOTIDE SEQUENCE</scope>
    <source>
        <strain evidence="6">London</strain>
    </source>
</reference>
<dbReference type="GO" id="GO:0016428">
    <property type="term" value="F:tRNA (cytidine-5-)-methyltransferase activity"/>
    <property type="evidence" value="ECO:0007669"/>
    <property type="project" value="TreeGrafter"/>
</dbReference>
<dbReference type="GO" id="GO:0005737">
    <property type="term" value="C:cytoplasm"/>
    <property type="evidence" value="ECO:0007669"/>
    <property type="project" value="TreeGrafter"/>
</dbReference>
<feature type="region of interest" description="Disordered" evidence="1">
    <location>
        <begin position="174"/>
        <end position="215"/>
    </location>
</feature>
<dbReference type="STRING" id="32264.T1KL51"/>
<evidence type="ECO:0000259" key="3">
    <source>
        <dbReference type="Pfam" id="PF25376"/>
    </source>
</evidence>